<dbReference type="EMBL" id="JADCKB010000017">
    <property type="protein sequence ID" value="MBE5040509.1"/>
    <property type="molecule type" value="Genomic_DNA"/>
</dbReference>
<reference evidence="2" key="1">
    <citation type="submission" date="2020-10" db="EMBL/GenBank/DDBJ databases">
        <title>ChiBAC.</title>
        <authorList>
            <person name="Zenner C."/>
            <person name="Hitch T.C.A."/>
            <person name="Clavel T."/>
        </authorList>
    </citation>
    <scope>NUCLEOTIDE SEQUENCE</scope>
    <source>
        <strain evidence="2">DSM 107454</strain>
    </source>
</reference>
<name>A0A9D5R9H8_9FIRM</name>
<keyword evidence="3" id="KW-1185">Reference proteome</keyword>
<comment type="caution">
    <text evidence="2">The sequence shown here is derived from an EMBL/GenBank/DDBJ whole genome shotgun (WGS) entry which is preliminary data.</text>
</comment>
<dbReference type="RefSeq" id="WP_226393062.1">
    <property type="nucleotide sequence ID" value="NZ_JADCKB010000017.1"/>
</dbReference>
<keyword evidence="1" id="KW-0732">Signal</keyword>
<protein>
    <submittedName>
        <fullName evidence="2">Uncharacterized protein</fullName>
    </submittedName>
</protein>
<evidence type="ECO:0000313" key="3">
    <source>
        <dbReference type="Proteomes" id="UP000806542"/>
    </source>
</evidence>
<feature type="chain" id="PRO_5039653960" evidence="1">
    <location>
        <begin position="27"/>
        <end position="558"/>
    </location>
</feature>
<organism evidence="2 3">
    <name type="scientific">Ructibacterium gallinarum</name>
    <dbReference type="NCBI Taxonomy" id="2779355"/>
    <lineage>
        <taxon>Bacteria</taxon>
        <taxon>Bacillati</taxon>
        <taxon>Bacillota</taxon>
        <taxon>Clostridia</taxon>
        <taxon>Eubacteriales</taxon>
        <taxon>Oscillospiraceae</taxon>
        <taxon>Ructibacterium</taxon>
    </lineage>
</organism>
<accession>A0A9D5R9H8</accession>
<evidence type="ECO:0000256" key="1">
    <source>
        <dbReference type="SAM" id="SignalP"/>
    </source>
</evidence>
<evidence type="ECO:0000313" key="2">
    <source>
        <dbReference type="EMBL" id="MBE5040509.1"/>
    </source>
</evidence>
<proteinExistence type="predicted"/>
<gene>
    <name evidence="2" type="ORF">INF28_08560</name>
</gene>
<feature type="signal peptide" evidence="1">
    <location>
        <begin position="1"/>
        <end position="26"/>
    </location>
</feature>
<sequence length="558" mass="61414">MNIMKKIFVSVFMVFTLLVTSVSAFAEEAYVVVPKPDKTIVDVDLTNLTAETKPDYLTVALGADSDGKATVGQWNQGFSVIGSRGVLRDIRKHTASPDSDVVEIGFSAAVKQNRIMAFFGDGDFTGRIDSSITPTEGKNGAMSADNNYGLLLDQEAKKITLFRMGKDEVTEQLGEKETVTFSSSGADNLKIRIKPNETVGNIEVYQGEEMLFTANDNAPITAGCIGFKFEYAGASTVGGYYMKELYDDTHESDFVLDKHFDSGVDTLADLQAEGWSYYPQEKAAINGGLDFGEHGRSYLRFDKAFGGSYHIYAKEYDPYTNGQGIAFSADKDCQNYYLLSLKECPDGSNGTEVQLYKCVNGTKTPLGISASVSEFKGGDFEYEISVDTQEAGKVKITGTIKRDGAICGSMVEWTDENDPLTEGYIILGDPATVGATWNGWYRGRRVVKQFKVYGANPDKTMTVDYEVDGEAATDYDKGKISATIPTLVLGEKGYTVISALYQKAENRLLEAKMFTGEQMKEGVALFDTTYAEEDLYVRTFIWDSLEKMYPLTSTFDLK</sequence>
<dbReference type="Proteomes" id="UP000806542">
    <property type="component" value="Unassembled WGS sequence"/>
</dbReference>
<dbReference type="Gene3D" id="2.60.120.560">
    <property type="entry name" value="Exo-inulinase, domain 1"/>
    <property type="match status" value="1"/>
</dbReference>
<dbReference type="AlphaFoldDB" id="A0A9D5R9H8"/>